<reference evidence="8" key="2">
    <citation type="journal article" date="2005" name="Proteins">
        <title>Crystal structure of a predicted precorrin-8x methylmutase from Thermoplasma acidophilum.</title>
        <authorList>
            <person name="Cuff M.E."/>
            <person name="Miller D.J."/>
            <person name="Korolev S."/>
            <person name="Xu X."/>
            <person name="Anderson W.F."/>
            <person name="Edwards A."/>
            <person name="Joachimiak A."/>
            <person name="Savchenko A."/>
        </authorList>
    </citation>
    <scope>X-RAY CRYSTALLOGRAPHY (2.10 ANGSTROMS)</scope>
</reference>
<gene>
    <name evidence="6" type="ordered locus">Ta0654</name>
</gene>
<dbReference type="SMR" id="Q9HKE7"/>
<accession>Q9HKE7</accession>
<dbReference type="PDBsum" id="1OU0"/>
<dbReference type="EvolutionaryTrace" id="Q9HKE7"/>
<dbReference type="HOGENOM" id="CLU_084703_1_1_2"/>
<dbReference type="PaxDb" id="273075-Ta0654"/>
<feature type="domain" description="Cobalamin biosynthesis precorrin-8X methylmutase CobH/CbiC" evidence="5">
    <location>
        <begin position="12"/>
        <end position="201"/>
    </location>
</feature>
<evidence type="ECO:0000256" key="1">
    <source>
        <dbReference type="ARBA" id="ARBA00004953"/>
    </source>
</evidence>
<evidence type="ECO:0000259" key="5">
    <source>
        <dbReference type="Pfam" id="PF02570"/>
    </source>
</evidence>
<dbReference type="GO" id="GO:0016993">
    <property type="term" value="F:precorrin-8X methylmutase activity"/>
    <property type="evidence" value="ECO:0007669"/>
    <property type="project" value="InterPro"/>
</dbReference>
<dbReference type="eggNOG" id="arCOG02247">
    <property type="taxonomic scope" value="Archaea"/>
</dbReference>
<keyword evidence="8" id="KW-0002">3D-structure</keyword>
<dbReference type="InterPro" id="IPR003722">
    <property type="entry name" value="Cbl_synth_CobH/CbiC"/>
</dbReference>
<dbReference type="AlphaFoldDB" id="Q9HKE7"/>
<dbReference type="SUPFAM" id="SSF63965">
    <property type="entry name" value="Precorrin-8X methylmutase CbiC/CobH"/>
    <property type="match status" value="1"/>
</dbReference>
<evidence type="ECO:0007829" key="8">
    <source>
        <dbReference type="PDB" id="1OU0"/>
    </source>
</evidence>
<dbReference type="PANTHER" id="PTHR43588:SF1">
    <property type="entry name" value="COBALT-PRECORRIN-8 METHYLMUTASE"/>
    <property type="match status" value="1"/>
</dbReference>
<evidence type="ECO:0000256" key="4">
    <source>
        <dbReference type="ARBA" id="ARBA00023235"/>
    </source>
</evidence>
<keyword evidence="4" id="KW-0413">Isomerase</keyword>
<dbReference type="Pfam" id="PF02570">
    <property type="entry name" value="CbiC"/>
    <property type="match status" value="1"/>
</dbReference>
<dbReference type="EnsemblBacteria" id="CAC11792">
    <property type="protein sequence ID" value="CAC11792"/>
    <property type="gene ID" value="CAC11792"/>
</dbReference>
<keyword evidence="3" id="KW-0169">Cobalamin biosynthesis</keyword>
<protein>
    <submittedName>
        <fullName evidence="6">Precorrin-8X methylmutase related protein</fullName>
    </submittedName>
</protein>
<dbReference type="InterPro" id="IPR036588">
    <property type="entry name" value="CobH/CbiC_sf"/>
</dbReference>
<dbReference type="Proteomes" id="UP000001024">
    <property type="component" value="Chromosome"/>
</dbReference>
<organism evidence="6 7">
    <name type="scientific">Thermoplasma acidophilum (strain ATCC 25905 / DSM 1728 / JCM 9062 / NBRC 15155 / AMRC-C165)</name>
    <dbReference type="NCBI Taxonomy" id="273075"/>
    <lineage>
        <taxon>Archaea</taxon>
        <taxon>Methanobacteriati</taxon>
        <taxon>Thermoplasmatota</taxon>
        <taxon>Thermoplasmata</taxon>
        <taxon>Thermoplasmatales</taxon>
        <taxon>Thermoplasmataceae</taxon>
        <taxon>Thermoplasma</taxon>
    </lineage>
</organism>
<dbReference type="KEGG" id="tac:Ta0654"/>
<dbReference type="PANTHER" id="PTHR43588">
    <property type="entry name" value="COBALT-PRECORRIN-8 METHYLMUTASE"/>
    <property type="match status" value="1"/>
</dbReference>
<comment type="similarity">
    <text evidence="2">Belongs to the CobH/CbiC family.</text>
</comment>
<comment type="pathway">
    <text evidence="1">Cofactor biosynthesis; adenosylcobalamin biosynthesis.</text>
</comment>
<name>Q9HKE7_THEAC</name>
<dbReference type="EMBL" id="AL445065">
    <property type="protein sequence ID" value="CAC11792.1"/>
    <property type="molecule type" value="Genomic_DNA"/>
</dbReference>
<evidence type="ECO:0000313" key="6">
    <source>
        <dbReference type="EMBL" id="CAC11792.1"/>
    </source>
</evidence>
<evidence type="ECO:0000313" key="7">
    <source>
        <dbReference type="Proteomes" id="UP000001024"/>
    </source>
</evidence>
<reference evidence="6 7" key="1">
    <citation type="journal article" date="2000" name="Nature">
        <title>The genome sequence of the thermoacidophilic scavenger Thermoplasma acidophilum.</title>
        <authorList>
            <person name="Ruepp A."/>
            <person name="Graml W."/>
            <person name="Santos-Martinez M.L."/>
            <person name="Koretke K.K."/>
            <person name="Volker C."/>
            <person name="Mewes H.W."/>
            <person name="Frishman D."/>
            <person name="Stocker S."/>
            <person name="Lupas A.N."/>
            <person name="Baumeister W."/>
        </authorList>
    </citation>
    <scope>NUCLEOTIDE SEQUENCE [LARGE SCALE GENOMIC DNA]</scope>
    <source>
        <strain evidence="7">ATCC 25905 / DSM 1728 / JCM 9062 / NBRC 15155 / AMRC-C165</strain>
    </source>
</reference>
<keyword evidence="7" id="KW-1185">Reference proteome</keyword>
<dbReference type="FunCoup" id="Q9HKE7">
    <property type="interactions" value="56"/>
</dbReference>
<dbReference type="PDB" id="1OU0">
    <property type="method" value="X-ray"/>
    <property type="resolution" value="2.10 A"/>
    <property type="chains" value="A/B/C/D=1-207"/>
</dbReference>
<dbReference type="InParanoid" id="Q9HKE7"/>
<sequence length="207" mass="22397">MAAAGEEYSSDKIEERSLAAIDSMIDPDISGPMRHIVVKAIHAAGDFAIAPLIRYSDGFFKSMLAKLKEGCTIICDSEMVRAGIYSRPVLERNRVVCYLNDVRSKEMADVNGITRSAAGIRIAMQDHRNSVIVIGNAPTALLEAMRMIEENGWYDIPIVGIPVGFINASKAKEGLVSSHIEYISVEGHRGGSPIAASIVNGFGRFLA</sequence>
<dbReference type="STRING" id="273075.gene:9571874"/>
<evidence type="ECO:0000256" key="3">
    <source>
        <dbReference type="ARBA" id="ARBA00022573"/>
    </source>
</evidence>
<proteinExistence type="evidence at protein level"/>
<dbReference type="GO" id="GO:0009236">
    <property type="term" value="P:cobalamin biosynthetic process"/>
    <property type="evidence" value="ECO:0007669"/>
    <property type="project" value="UniProtKB-UniPathway"/>
</dbReference>
<evidence type="ECO:0000256" key="2">
    <source>
        <dbReference type="ARBA" id="ARBA00009774"/>
    </source>
</evidence>
<dbReference type="UniPathway" id="UPA00148"/>
<dbReference type="Gene3D" id="3.40.50.10230">
    <property type="entry name" value="Cobalamin biosynthesis CobH/CbiC, precorrin-8X methylmutase"/>
    <property type="match status" value="1"/>
</dbReference>